<evidence type="ECO:0000256" key="4">
    <source>
        <dbReference type="ARBA" id="ARBA00022617"/>
    </source>
</evidence>
<name>A0A2Z6I9Y4_9BURK</name>
<dbReference type="Gene3D" id="1.10.1130.10">
    <property type="entry name" value="Flavocytochrome C3, Chain A"/>
    <property type="match status" value="1"/>
</dbReference>
<feature type="signal peptide" evidence="8">
    <location>
        <begin position="1"/>
        <end position="26"/>
    </location>
</feature>
<evidence type="ECO:0000256" key="5">
    <source>
        <dbReference type="ARBA" id="ARBA00022723"/>
    </source>
</evidence>
<dbReference type="GO" id="GO:0030313">
    <property type="term" value="C:cell envelope"/>
    <property type="evidence" value="ECO:0007669"/>
    <property type="project" value="UniProtKB-SubCell"/>
</dbReference>
<dbReference type="InterPro" id="IPR012286">
    <property type="entry name" value="Tetrahaem_cytochrome"/>
</dbReference>
<dbReference type="EMBL" id="AP018786">
    <property type="protein sequence ID" value="BBF23209.1"/>
    <property type="molecule type" value="Genomic_DNA"/>
</dbReference>
<dbReference type="Proteomes" id="UP000271003">
    <property type="component" value="Chromosome"/>
</dbReference>
<keyword evidence="8" id="KW-0732">Signal</keyword>
<keyword evidence="11" id="KW-1185">Reference proteome</keyword>
<dbReference type="AlphaFoldDB" id="A0A2Z6I9Y4"/>
<keyword evidence="5" id="KW-0479">Metal-binding</keyword>
<evidence type="ECO:0000259" key="9">
    <source>
        <dbReference type="Pfam" id="PF14537"/>
    </source>
</evidence>
<dbReference type="SUPFAM" id="SSF48695">
    <property type="entry name" value="Multiheme cytochromes"/>
    <property type="match status" value="1"/>
</dbReference>
<comment type="cofactor">
    <cofactor evidence="1">
        <name>heme c</name>
        <dbReference type="ChEBI" id="CHEBI:61717"/>
    </cofactor>
</comment>
<feature type="domain" description="Tetrahaem cytochrome" evidence="9">
    <location>
        <begin position="40"/>
        <end position="115"/>
    </location>
</feature>
<keyword evidence="7" id="KW-0408">Iron</keyword>
<dbReference type="KEGG" id="sutt:SUTMEG_11000"/>
<evidence type="ECO:0000256" key="6">
    <source>
        <dbReference type="ARBA" id="ARBA00022982"/>
    </source>
</evidence>
<dbReference type="OrthoDB" id="9154874at2"/>
<evidence type="ECO:0000256" key="3">
    <source>
        <dbReference type="ARBA" id="ARBA00022448"/>
    </source>
</evidence>
<evidence type="ECO:0000313" key="11">
    <source>
        <dbReference type="Proteomes" id="UP000271003"/>
    </source>
</evidence>
<gene>
    <name evidence="10" type="ORF">SUTMEG_11000</name>
</gene>
<dbReference type="RefSeq" id="WP_120176841.1">
    <property type="nucleotide sequence ID" value="NZ_AP018786.1"/>
</dbReference>
<proteinExistence type="predicted"/>
<keyword evidence="3" id="KW-0813">Transport</keyword>
<keyword evidence="4" id="KW-0349">Heme</keyword>
<sequence length="122" mass="12793">MKNFLMTASALVVALATLGGAPTVSAAEASSTHAFLADRHAARNVPCSGCHKGTPNADVDMQQCLACHGGSYAALAKKTESDDINPHDTHLGEAQCVTCHQGHKEPRLSCDGCHEFPDIRVP</sequence>
<comment type="subcellular location">
    <subcellularLocation>
        <location evidence="2">Cell envelope</location>
    </subcellularLocation>
</comment>
<evidence type="ECO:0000256" key="7">
    <source>
        <dbReference type="ARBA" id="ARBA00023004"/>
    </source>
</evidence>
<feature type="chain" id="PRO_5016326454" description="Tetrahaem cytochrome domain-containing protein" evidence="8">
    <location>
        <begin position="27"/>
        <end position="122"/>
    </location>
</feature>
<protein>
    <recommendedName>
        <fullName evidence="9">Tetrahaem cytochrome domain-containing protein</fullName>
    </recommendedName>
</protein>
<dbReference type="Pfam" id="PF14537">
    <property type="entry name" value="Cytochrom_c3_2"/>
    <property type="match status" value="1"/>
</dbReference>
<evidence type="ECO:0000313" key="10">
    <source>
        <dbReference type="EMBL" id="BBF23209.1"/>
    </source>
</evidence>
<evidence type="ECO:0000256" key="1">
    <source>
        <dbReference type="ARBA" id="ARBA00001926"/>
    </source>
</evidence>
<keyword evidence="6" id="KW-0249">Electron transport</keyword>
<reference evidence="10 11" key="1">
    <citation type="journal article" date="2018" name="Int. J. Syst. Evol. Microbiol.">
        <title>Mesosutterella multiformis gen. nov., sp. nov., a member of the family Sutterellaceae and Sutterella megalosphaeroides sp. nov., isolated from human faeces.</title>
        <authorList>
            <person name="Sakamoto M."/>
            <person name="Ikeyama N."/>
            <person name="Kunihiro T."/>
            <person name="Iino T."/>
            <person name="Yuki M."/>
            <person name="Ohkuma M."/>
        </authorList>
    </citation>
    <scope>NUCLEOTIDE SEQUENCE [LARGE SCALE GENOMIC DNA]</scope>
    <source>
        <strain evidence="10 11">6FBBBH3</strain>
    </source>
</reference>
<evidence type="ECO:0000256" key="2">
    <source>
        <dbReference type="ARBA" id="ARBA00004196"/>
    </source>
</evidence>
<accession>A0A2Z6I9Y4</accession>
<dbReference type="GO" id="GO:0046872">
    <property type="term" value="F:metal ion binding"/>
    <property type="evidence" value="ECO:0007669"/>
    <property type="project" value="UniProtKB-KW"/>
</dbReference>
<dbReference type="InterPro" id="IPR036280">
    <property type="entry name" value="Multihaem_cyt_sf"/>
</dbReference>
<organism evidence="10 11">
    <name type="scientific">Sutterella megalosphaeroides</name>
    <dbReference type="NCBI Taxonomy" id="2494234"/>
    <lineage>
        <taxon>Bacteria</taxon>
        <taxon>Pseudomonadati</taxon>
        <taxon>Pseudomonadota</taxon>
        <taxon>Betaproteobacteria</taxon>
        <taxon>Burkholderiales</taxon>
        <taxon>Sutterellaceae</taxon>
        <taxon>Sutterella</taxon>
    </lineage>
</organism>
<evidence type="ECO:0000256" key="8">
    <source>
        <dbReference type="SAM" id="SignalP"/>
    </source>
</evidence>